<evidence type="ECO:0000256" key="21">
    <source>
        <dbReference type="PIRSR" id="PIRSR000006-2"/>
    </source>
</evidence>
<organism evidence="24 25">
    <name type="scientific">Maliponia aquimaris</name>
    <dbReference type="NCBI Taxonomy" id="1673631"/>
    <lineage>
        <taxon>Bacteria</taxon>
        <taxon>Pseudomonadati</taxon>
        <taxon>Pseudomonadota</taxon>
        <taxon>Alphaproteobacteria</taxon>
        <taxon>Rhodobacterales</taxon>
        <taxon>Paracoccaceae</taxon>
        <taxon>Maliponia</taxon>
    </lineage>
</organism>
<evidence type="ECO:0000256" key="19">
    <source>
        <dbReference type="PIRNR" id="PIRNR000006"/>
    </source>
</evidence>
<evidence type="ECO:0000256" key="17">
    <source>
        <dbReference type="ARBA" id="ARBA00023065"/>
    </source>
</evidence>
<comment type="function">
    <text evidence="19">C-type cytochrome. Part of the cbb3-type cytochrome c oxidase complex.</text>
</comment>
<feature type="binding site" description="covalent" evidence="21">
    <location>
        <position position="216"/>
    </location>
    <ligand>
        <name>heme c</name>
        <dbReference type="ChEBI" id="CHEBI:61717"/>
        <label>2</label>
    </ligand>
</feature>
<comment type="pathway">
    <text evidence="2 19">Energy metabolism; oxidative phosphorylation.</text>
</comment>
<feature type="binding site" description="covalent" evidence="21">
    <location>
        <position position="121"/>
    </location>
    <ligand>
        <name>heme c</name>
        <dbReference type="ChEBI" id="CHEBI:61717"/>
        <label>1</label>
    </ligand>
</feature>
<dbReference type="Proteomes" id="UP000207598">
    <property type="component" value="Unassembled WGS sequence"/>
</dbReference>
<evidence type="ECO:0000256" key="4">
    <source>
        <dbReference type="ARBA" id="ARBA00022448"/>
    </source>
</evidence>
<evidence type="ECO:0000256" key="10">
    <source>
        <dbReference type="ARBA" id="ARBA00022723"/>
    </source>
</evidence>
<feature type="binding site" description="axial binding residue" evidence="20">
    <location>
        <position position="261"/>
    </location>
    <ligand>
        <name>heme c</name>
        <dbReference type="ChEBI" id="CHEBI:61717"/>
        <label>1</label>
    </ligand>
    <ligandPart>
        <name>Fe</name>
        <dbReference type="ChEBI" id="CHEBI:18248"/>
    </ligandPart>
</feature>
<dbReference type="PROSITE" id="PS51007">
    <property type="entry name" value="CYTC"/>
    <property type="match status" value="2"/>
</dbReference>
<dbReference type="GO" id="GO:0005506">
    <property type="term" value="F:iron ion binding"/>
    <property type="evidence" value="ECO:0007669"/>
    <property type="project" value="InterPro"/>
</dbReference>
<keyword evidence="16 19" id="KW-0408">Iron</keyword>
<dbReference type="InterPro" id="IPR038414">
    <property type="entry name" value="CcoP_N_sf"/>
</dbReference>
<keyword evidence="5 19" id="KW-1003">Cell membrane</keyword>
<evidence type="ECO:0000256" key="1">
    <source>
        <dbReference type="ARBA" id="ARBA00004533"/>
    </source>
</evidence>
<reference evidence="24 25" key="1">
    <citation type="submission" date="2017-05" db="EMBL/GenBank/DDBJ databases">
        <authorList>
            <person name="Song R."/>
            <person name="Chenine A.L."/>
            <person name="Ruprecht R.M."/>
        </authorList>
    </citation>
    <scope>NUCLEOTIDE SEQUENCE [LARGE SCALE GENOMIC DNA]</scope>
    <source>
        <strain evidence="24 25">CECT 8898</strain>
    </source>
</reference>
<dbReference type="NCBIfam" id="TIGR00782">
    <property type="entry name" value="ccoP"/>
    <property type="match status" value="1"/>
</dbReference>
<dbReference type="Pfam" id="PF14715">
    <property type="entry name" value="FixP_N"/>
    <property type="match status" value="1"/>
</dbReference>
<evidence type="ECO:0000313" key="24">
    <source>
        <dbReference type="EMBL" id="SMX48793.1"/>
    </source>
</evidence>
<dbReference type="EMBL" id="FXYF01000014">
    <property type="protein sequence ID" value="SMX48793.1"/>
    <property type="molecule type" value="Genomic_DNA"/>
</dbReference>
<keyword evidence="11" id="KW-0677">Repeat</keyword>
<feature type="transmembrane region" description="Helical" evidence="22">
    <location>
        <begin position="32"/>
        <end position="51"/>
    </location>
</feature>
<dbReference type="UniPathway" id="UPA00705"/>
<comment type="cofactor">
    <cofactor evidence="19 21">
        <name>heme c</name>
        <dbReference type="ChEBI" id="CHEBI:61717"/>
    </cofactor>
    <text evidence="19 21">Binds 2 heme C groups per subunit.</text>
</comment>
<keyword evidence="14 22" id="KW-1133">Transmembrane helix</keyword>
<dbReference type="Gene3D" id="6.10.280.130">
    <property type="match status" value="1"/>
</dbReference>
<evidence type="ECO:0000256" key="12">
    <source>
        <dbReference type="ARBA" id="ARBA00022781"/>
    </source>
</evidence>
<evidence type="ECO:0000256" key="3">
    <source>
        <dbReference type="ARBA" id="ARBA00006113"/>
    </source>
</evidence>
<dbReference type="Pfam" id="PF13442">
    <property type="entry name" value="Cytochrome_CBB3"/>
    <property type="match status" value="1"/>
</dbReference>
<dbReference type="AlphaFoldDB" id="A0A238L131"/>
<feature type="domain" description="Cytochrome c" evidence="23">
    <location>
        <begin position="203"/>
        <end position="284"/>
    </location>
</feature>
<evidence type="ECO:0000256" key="13">
    <source>
        <dbReference type="ARBA" id="ARBA00022982"/>
    </source>
</evidence>
<dbReference type="PRINTS" id="PR00605">
    <property type="entry name" value="CYTCHROMECIC"/>
</dbReference>
<evidence type="ECO:0000256" key="8">
    <source>
        <dbReference type="ARBA" id="ARBA00022660"/>
    </source>
</evidence>
<keyword evidence="10 19" id="KW-0479">Metal-binding</keyword>
<keyword evidence="17 19" id="KW-0406">Ion transport</keyword>
<comment type="subcellular location">
    <subcellularLocation>
        <location evidence="1 19">Cell inner membrane</location>
    </subcellularLocation>
</comment>
<dbReference type="RefSeq" id="WP_094022854.1">
    <property type="nucleotide sequence ID" value="NZ_FXYF01000014.1"/>
</dbReference>
<keyword evidence="9 22" id="KW-0812">Transmembrane</keyword>
<keyword evidence="4 19" id="KW-0813">Transport</keyword>
<dbReference type="GO" id="GO:0016491">
    <property type="term" value="F:oxidoreductase activity"/>
    <property type="evidence" value="ECO:0007669"/>
    <property type="project" value="UniProtKB-KW"/>
</dbReference>
<dbReference type="SUPFAM" id="SSF46626">
    <property type="entry name" value="Cytochrome c"/>
    <property type="match status" value="2"/>
</dbReference>
<keyword evidence="18 19" id="KW-0472">Membrane</keyword>
<evidence type="ECO:0000256" key="6">
    <source>
        <dbReference type="ARBA" id="ARBA00022519"/>
    </source>
</evidence>
<accession>A0A238L131</accession>
<keyword evidence="8 19" id="KW-0679">Respiratory chain</keyword>
<dbReference type="InterPro" id="IPR009056">
    <property type="entry name" value="Cyt_c-like_dom"/>
</dbReference>
<comment type="similarity">
    <text evidence="3 19">Belongs to the CcoP / FixP family.</text>
</comment>
<dbReference type="PANTHER" id="PTHR33751:SF1">
    <property type="entry name" value="CBB3-TYPE CYTOCHROME C OXIDASE SUBUNIT FIXP"/>
    <property type="match status" value="1"/>
</dbReference>
<evidence type="ECO:0000256" key="20">
    <source>
        <dbReference type="PIRSR" id="PIRSR000006-1"/>
    </source>
</evidence>
<dbReference type="Gene3D" id="1.10.760.10">
    <property type="entry name" value="Cytochrome c-like domain"/>
    <property type="match status" value="2"/>
</dbReference>
<dbReference type="InterPro" id="IPR004678">
    <property type="entry name" value="Cyt_c_oxidase_cbb3_su3"/>
</dbReference>
<feature type="domain" description="Cytochrome c" evidence="23">
    <location>
        <begin position="108"/>
        <end position="197"/>
    </location>
</feature>
<evidence type="ECO:0000256" key="9">
    <source>
        <dbReference type="ARBA" id="ARBA00022692"/>
    </source>
</evidence>
<dbReference type="GO" id="GO:0005886">
    <property type="term" value="C:plasma membrane"/>
    <property type="evidence" value="ECO:0007669"/>
    <property type="project" value="UniProtKB-SubCell"/>
</dbReference>
<evidence type="ECO:0000256" key="5">
    <source>
        <dbReference type="ARBA" id="ARBA00022475"/>
    </source>
</evidence>
<sequence length="288" mass="30785">MSVGERDPVTGQATTGHDWNGIKELNNPVPKAVIAFIVVTHLYALVAWVLLPTWPLGQTYTKGLWGVDQKTAVAADIAQAEAARADWTTALETQSFEAIRADPDLMARAMATAAPLFGQNCQACHGTKGIGGPGFPRLSDDIWLWGGTAEEIAETLRFGINSPHPDTRFSQMPTFGRDGLLTRPEIAALTDYVLTLSGGVRAGDTSEGAVLFQDNCASCHGEDARGMTDQGAPNLTDADWLYGGDADAIHTTLMNGRQGVMPAWTDRLSEAEIRMLALYVQDLSGAAP</sequence>
<keyword evidence="12 19" id="KW-0375">Hydrogen ion transport</keyword>
<keyword evidence="25" id="KW-1185">Reference proteome</keyword>
<evidence type="ECO:0000256" key="7">
    <source>
        <dbReference type="ARBA" id="ARBA00022617"/>
    </source>
</evidence>
<dbReference type="InterPro" id="IPR008168">
    <property type="entry name" value="Cyt_C_IC"/>
</dbReference>
<feature type="binding site" description="axial binding residue" evidence="20">
    <location>
        <position position="220"/>
    </location>
    <ligand>
        <name>heme c</name>
        <dbReference type="ChEBI" id="CHEBI:61717"/>
        <label>2</label>
    </ligand>
    <ligandPart>
        <name>Fe</name>
        <dbReference type="ChEBI" id="CHEBI:18248"/>
    </ligandPart>
</feature>
<proteinExistence type="inferred from homology"/>
<comment type="subunit">
    <text evidence="19">Component of the cbb3-type cytochrome c oxidase.</text>
</comment>
<dbReference type="Pfam" id="PF00034">
    <property type="entry name" value="Cytochrom_C"/>
    <property type="match status" value="1"/>
</dbReference>
<dbReference type="PIRSF" id="PIRSF000006">
    <property type="entry name" value="Cbb3-Cox_fixP"/>
    <property type="match status" value="1"/>
</dbReference>
<evidence type="ECO:0000256" key="11">
    <source>
        <dbReference type="ARBA" id="ARBA00022737"/>
    </source>
</evidence>
<keyword evidence="13 19" id="KW-0249">Electron transport</keyword>
<keyword evidence="7 19" id="KW-0349">Heme</keyword>
<dbReference type="PANTHER" id="PTHR33751">
    <property type="entry name" value="CBB3-TYPE CYTOCHROME C OXIDASE SUBUNIT FIXP"/>
    <property type="match status" value="1"/>
</dbReference>
<feature type="binding site" description="covalent" evidence="21">
    <location>
        <position position="124"/>
    </location>
    <ligand>
        <name>heme c</name>
        <dbReference type="ChEBI" id="CHEBI:61717"/>
        <label>1</label>
    </ligand>
</feature>
<dbReference type="GO" id="GO:1902600">
    <property type="term" value="P:proton transmembrane transport"/>
    <property type="evidence" value="ECO:0007669"/>
    <property type="project" value="UniProtKB-KW"/>
</dbReference>
<protein>
    <recommendedName>
        <fullName evidence="19">Cbb3-type cytochrome c oxidase subunit</fullName>
    </recommendedName>
</protein>
<keyword evidence="15 19" id="KW-0560">Oxidoreductase</keyword>
<dbReference type="InterPro" id="IPR032858">
    <property type="entry name" value="CcoP_N"/>
</dbReference>
<keyword evidence="6 19" id="KW-0997">Cell inner membrane</keyword>
<feature type="binding site" description="covalent" evidence="21">
    <location>
        <position position="219"/>
    </location>
    <ligand>
        <name>heme c</name>
        <dbReference type="ChEBI" id="CHEBI:61717"/>
        <label>2</label>
    </ligand>
</feature>
<evidence type="ECO:0000256" key="16">
    <source>
        <dbReference type="ARBA" id="ARBA00023004"/>
    </source>
</evidence>
<dbReference type="InterPro" id="IPR036909">
    <property type="entry name" value="Cyt_c-like_dom_sf"/>
</dbReference>
<dbReference type="InterPro" id="IPR050597">
    <property type="entry name" value="Cytochrome_c_Oxidase_Subunit"/>
</dbReference>
<dbReference type="GO" id="GO:0006119">
    <property type="term" value="P:oxidative phosphorylation"/>
    <property type="evidence" value="ECO:0007669"/>
    <property type="project" value="UniProtKB-UniPathway"/>
</dbReference>
<feature type="binding site" description="axial binding residue" evidence="20">
    <location>
        <position position="125"/>
    </location>
    <ligand>
        <name>heme c</name>
        <dbReference type="ChEBI" id="CHEBI:61717"/>
        <label>1</label>
    </ligand>
    <ligandPart>
        <name>Fe</name>
        <dbReference type="ChEBI" id="CHEBI:18248"/>
    </ligandPart>
</feature>
<evidence type="ECO:0000313" key="25">
    <source>
        <dbReference type="Proteomes" id="UP000207598"/>
    </source>
</evidence>
<evidence type="ECO:0000259" key="23">
    <source>
        <dbReference type="PROSITE" id="PS51007"/>
    </source>
</evidence>
<gene>
    <name evidence="24" type="primary">fixP</name>
    <name evidence="24" type="ORF">MAA8898_04102</name>
</gene>
<dbReference type="GO" id="GO:0020037">
    <property type="term" value="F:heme binding"/>
    <property type="evidence" value="ECO:0007669"/>
    <property type="project" value="InterPro"/>
</dbReference>
<feature type="binding site" description="axial binding residue" evidence="20">
    <location>
        <position position="172"/>
    </location>
    <ligand>
        <name>heme c</name>
        <dbReference type="ChEBI" id="CHEBI:61717"/>
        <label>2</label>
    </ligand>
    <ligandPart>
        <name>Fe</name>
        <dbReference type="ChEBI" id="CHEBI:18248"/>
    </ligandPart>
</feature>
<evidence type="ECO:0000256" key="15">
    <source>
        <dbReference type="ARBA" id="ARBA00023002"/>
    </source>
</evidence>
<dbReference type="GO" id="GO:0009055">
    <property type="term" value="F:electron transfer activity"/>
    <property type="evidence" value="ECO:0007669"/>
    <property type="project" value="InterPro"/>
</dbReference>
<evidence type="ECO:0000256" key="2">
    <source>
        <dbReference type="ARBA" id="ARBA00004673"/>
    </source>
</evidence>
<evidence type="ECO:0000256" key="22">
    <source>
        <dbReference type="SAM" id="Phobius"/>
    </source>
</evidence>
<evidence type="ECO:0000256" key="14">
    <source>
        <dbReference type="ARBA" id="ARBA00022989"/>
    </source>
</evidence>
<evidence type="ECO:0000256" key="18">
    <source>
        <dbReference type="ARBA" id="ARBA00023136"/>
    </source>
</evidence>
<name>A0A238L131_9RHOB</name>
<dbReference type="OrthoDB" id="9811281at2"/>